<dbReference type="Pfam" id="PF00582">
    <property type="entry name" value="Usp"/>
    <property type="match status" value="1"/>
</dbReference>
<reference evidence="3" key="1">
    <citation type="submission" date="2023-06" db="EMBL/GenBank/DDBJ databases">
        <title>Genomic of Agaribacillus aureum.</title>
        <authorList>
            <person name="Wang G."/>
        </authorList>
    </citation>
    <scope>NUCLEOTIDE SEQUENCE</scope>
    <source>
        <strain evidence="3">BMA12</strain>
    </source>
</reference>
<name>A0ABT8KZQ6_9BACT</name>
<dbReference type="CDD" id="cd00293">
    <property type="entry name" value="USP-like"/>
    <property type="match status" value="1"/>
</dbReference>
<comment type="caution">
    <text evidence="3">The sequence shown here is derived from an EMBL/GenBank/DDBJ whole genome shotgun (WGS) entry which is preliminary data.</text>
</comment>
<dbReference type="EMBL" id="JAUJEB010000001">
    <property type="protein sequence ID" value="MDN5210914.1"/>
    <property type="molecule type" value="Genomic_DNA"/>
</dbReference>
<dbReference type="Proteomes" id="UP001172083">
    <property type="component" value="Unassembled WGS sequence"/>
</dbReference>
<keyword evidence="4" id="KW-1185">Reference proteome</keyword>
<evidence type="ECO:0000313" key="3">
    <source>
        <dbReference type="EMBL" id="MDN5210914.1"/>
    </source>
</evidence>
<dbReference type="PANTHER" id="PTHR46268">
    <property type="entry name" value="STRESS RESPONSE PROTEIN NHAX"/>
    <property type="match status" value="1"/>
</dbReference>
<feature type="domain" description="UspA" evidence="2">
    <location>
        <begin position="4"/>
        <end position="142"/>
    </location>
</feature>
<gene>
    <name evidence="3" type="ORF">QQ020_02605</name>
</gene>
<accession>A0ABT8KZQ6</accession>
<evidence type="ECO:0000313" key="4">
    <source>
        <dbReference type="Proteomes" id="UP001172083"/>
    </source>
</evidence>
<proteinExistence type="inferred from homology"/>
<sequence>MTVKQILIPIDFSTTSINALKYGAVMAQKFGAKLQIMHAYHVTASGDTALFVNEAMIENHQLLAEGKLKELAADIPELKTVSYTLSVKFGLTSSCILERLNIKDIDLVIMGSKGETDLVSKLFGSTTNDIINNANCPVIAIPKEVKAVNWDNVVMAIDNTDMAIEGPKSWVSYLHEIFGSKFHVVHVNDQPDQKNYEELFKPSLQQIFGNIAYRFHTITSNSVERGLIDYMKGLDANVLMIYPRKRHILIDLFTHKVTKHLCEQMHQPVFAYREG</sequence>
<organism evidence="3 4">
    <name type="scientific">Agaribacillus aureus</name>
    <dbReference type="NCBI Taxonomy" id="3051825"/>
    <lineage>
        <taxon>Bacteria</taxon>
        <taxon>Pseudomonadati</taxon>
        <taxon>Bacteroidota</taxon>
        <taxon>Cytophagia</taxon>
        <taxon>Cytophagales</taxon>
        <taxon>Splendidivirgaceae</taxon>
        <taxon>Agaribacillus</taxon>
    </lineage>
</organism>
<evidence type="ECO:0000256" key="1">
    <source>
        <dbReference type="ARBA" id="ARBA00008791"/>
    </source>
</evidence>
<dbReference type="InterPro" id="IPR006015">
    <property type="entry name" value="Universal_stress_UspA"/>
</dbReference>
<dbReference type="PRINTS" id="PR01438">
    <property type="entry name" value="UNVRSLSTRESS"/>
</dbReference>
<dbReference type="Gene3D" id="3.40.50.12370">
    <property type="match status" value="1"/>
</dbReference>
<comment type="similarity">
    <text evidence="1">Belongs to the universal stress protein A family.</text>
</comment>
<dbReference type="PANTHER" id="PTHR46268:SF6">
    <property type="entry name" value="UNIVERSAL STRESS PROTEIN UP12"/>
    <property type="match status" value="1"/>
</dbReference>
<protein>
    <submittedName>
        <fullName evidence="3">Universal stress protein</fullName>
    </submittedName>
</protein>
<dbReference type="SUPFAM" id="SSF52402">
    <property type="entry name" value="Adenine nucleotide alpha hydrolases-like"/>
    <property type="match status" value="2"/>
</dbReference>
<evidence type="ECO:0000259" key="2">
    <source>
        <dbReference type="Pfam" id="PF00582"/>
    </source>
</evidence>
<dbReference type="RefSeq" id="WP_346756254.1">
    <property type="nucleotide sequence ID" value="NZ_JAUJEB010000001.1"/>
</dbReference>
<dbReference type="InterPro" id="IPR006016">
    <property type="entry name" value="UspA"/>
</dbReference>